<evidence type="ECO:0000313" key="2">
    <source>
        <dbReference type="EMBL" id="CAB1129448.1"/>
    </source>
</evidence>
<keyword evidence="3" id="KW-1185">Reference proteome</keyword>
<dbReference type="KEGG" id="hfv:R50_1951"/>
<sequence>MEGGFEKFMWIGVGIIVVVIVIGILNGVVGPGLQSVANKAISWVGSQIP</sequence>
<protein>
    <submittedName>
        <fullName evidence="2">Uncharacterized protein</fullName>
    </submittedName>
</protein>
<reference evidence="2 3" key="1">
    <citation type="submission" date="2020-02" db="EMBL/GenBank/DDBJ databases">
        <authorList>
            <person name="Hogendoorn C."/>
        </authorList>
    </citation>
    <scope>NUCLEOTIDE SEQUENCE [LARGE SCALE GENOMIC DNA]</scope>
    <source>
        <strain evidence="2">R501</strain>
    </source>
</reference>
<keyword evidence="1" id="KW-1133">Transmembrane helix</keyword>
<feature type="transmembrane region" description="Helical" evidence="1">
    <location>
        <begin position="7"/>
        <end position="29"/>
    </location>
</feature>
<name>A0A6F8ZI30_9FIRM</name>
<evidence type="ECO:0000256" key="1">
    <source>
        <dbReference type="SAM" id="Phobius"/>
    </source>
</evidence>
<gene>
    <name evidence="2" type="ORF">R50_1951</name>
</gene>
<dbReference type="Proteomes" id="UP000503399">
    <property type="component" value="Chromosome"/>
</dbReference>
<keyword evidence="1" id="KW-0812">Transmembrane</keyword>
<proteinExistence type="predicted"/>
<evidence type="ECO:0000313" key="3">
    <source>
        <dbReference type="Proteomes" id="UP000503399"/>
    </source>
</evidence>
<accession>A0A6F8ZI30</accession>
<dbReference type="AlphaFoldDB" id="A0A6F8ZI30"/>
<keyword evidence="1" id="KW-0472">Membrane</keyword>
<dbReference type="EMBL" id="LR778114">
    <property type="protein sequence ID" value="CAB1129448.1"/>
    <property type="molecule type" value="Genomic_DNA"/>
</dbReference>
<organism evidence="2 3">
    <name type="scientific">Candidatus Hydrogenisulfobacillus filiaventi</name>
    <dbReference type="NCBI Taxonomy" id="2707344"/>
    <lineage>
        <taxon>Bacteria</taxon>
        <taxon>Bacillati</taxon>
        <taxon>Bacillota</taxon>
        <taxon>Clostridia</taxon>
        <taxon>Eubacteriales</taxon>
        <taxon>Clostridiales Family XVII. Incertae Sedis</taxon>
        <taxon>Candidatus Hydrogenisulfobacillus</taxon>
    </lineage>
</organism>